<name>A0ABM5EQ31_9SAUR</name>
<protein>
    <recommendedName>
        <fullName evidence="12">Interleukin-1</fullName>
    </recommendedName>
</protein>
<evidence type="ECO:0000256" key="6">
    <source>
        <dbReference type="ARBA" id="ARBA00022514"/>
    </source>
</evidence>
<dbReference type="SMART" id="SM00125">
    <property type="entry name" value="IL1"/>
    <property type="match status" value="1"/>
</dbReference>
<proteinExistence type="inferred from homology"/>
<evidence type="ECO:0000256" key="4">
    <source>
        <dbReference type="ARBA" id="ARBA00010448"/>
    </source>
</evidence>
<dbReference type="PRINTS" id="PR01357">
    <property type="entry name" value="INTRLEUKN1AB"/>
</dbReference>
<keyword evidence="10" id="KW-0458">Lysosome</keyword>
<evidence type="ECO:0000256" key="9">
    <source>
        <dbReference type="ARBA" id="ARBA00023198"/>
    </source>
</evidence>
<dbReference type="InterPro" id="IPR008996">
    <property type="entry name" value="IL1/FGF"/>
</dbReference>
<keyword evidence="5" id="KW-0963">Cytoplasm</keyword>
<dbReference type="InterPro" id="IPR000975">
    <property type="entry name" value="IL-1_fam"/>
</dbReference>
<dbReference type="PRINTS" id="PR00264">
    <property type="entry name" value="INTERLEUKIN1"/>
</dbReference>
<evidence type="ECO:0000256" key="8">
    <source>
        <dbReference type="ARBA" id="ARBA00022620"/>
    </source>
</evidence>
<dbReference type="CDD" id="cd23296">
    <property type="entry name" value="beta-trefoil_IL1B"/>
    <property type="match status" value="1"/>
</dbReference>
<organism evidence="14 15">
    <name type="scientific">Pogona vitticeps</name>
    <name type="common">central bearded dragon</name>
    <dbReference type="NCBI Taxonomy" id="103695"/>
    <lineage>
        <taxon>Eukaryota</taxon>
        <taxon>Metazoa</taxon>
        <taxon>Chordata</taxon>
        <taxon>Craniata</taxon>
        <taxon>Vertebrata</taxon>
        <taxon>Euteleostomi</taxon>
        <taxon>Lepidosauria</taxon>
        <taxon>Squamata</taxon>
        <taxon>Bifurcata</taxon>
        <taxon>Unidentata</taxon>
        <taxon>Episquamata</taxon>
        <taxon>Toxicofera</taxon>
        <taxon>Iguania</taxon>
        <taxon>Acrodonta</taxon>
        <taxon>Agamidae</taxon>
        <taxon>Amphibolurinae</taxon>
        <taxon>Pogona</taxon>
    </lineage>
</organism>
<evidence type="ECO:0000259" key="13">
    <source>
        <dbReference type="Pfam" id="PF02394"/>
    </source>
</evidence>
<comment type="subunit">
    <text evidence="12">Monomer.</text>
</comment>
<dbReference type="PANTHER" id="PTHR10078:SF30">
    <property type="entry name" value="INTERLEUKIN-1 BETA"/>
    <property type="match status" value="1"/>
</dbReference>
<evidence type="ECO:0000313" key="14">
    <source>
        <dbReference type="Proteomes" id="UP001652642"/>
    </source>
</evidence>
<evidence type="ECO:0000256" key="5">
    <source>
        <dbReference type="ARBA" id="ARBA00022490"/>
    </source>
</evidence>
<dbReference type="PRINTS" id="PR01359">
    <property type="entry name" value="INTRLEUKIN1B"/>
</dbReference>
<dbReference type="Pfam" id="PF00340">
    <property type="entry name" value="IL1"/>
    <property type="match status" value="1"/>
</dbReference>
<reference evidence="15" key="1">
    <citation type="submission" date="2025-08" db="UniProtKB">
        <authorList>
            <consortium name="RefSeq"/>
        </authorList>
    </citation>
    <scope>IDENTIFICATION</scope>
</reference>
<comment type="subcellular location">
    <subcellularLocation>
        <location evidence="2">Cytoplasm</location>
        <location evidence="2">Cytosol</location>
    </subcellularLocation>
    <subcellularLocation>
        <location evidence="1">Lysosome</location>
    </subcellularLocation>
    <subcellularLocation>
        <location evidence="3">Secreted</location>
        <location evidence="3">Extracellular exosome</location>
    </subcellularLocation>
</comment>
<evidence type="ECO:0000256" key="11">
    <source>
        <dbReference type="ARBA" id="ARBA00023246"/>
    </source>
</evidence>
<feature type="domain" description="Interleukin-1 propeptide" evidence="13">
    <location>
        <begin position="92"/>
        <end position="141"/>
    </location>
</feature>
<keyword evidence="9 12" id="KW-0395">Inflammatory response</keyword>
<dbReference type="Proteomes" id="UP001652642">
    <property type="component" value="Chromosome 8"/>
</dbReference>
<gene>
    <name evidence="15" type="primary">LOC110072197</name>
</gene>
<dbReference type="SUPFAM" id="SSF50353">
    <property type="entry name" value="Cytokine"/>
    <property type="match status" value="1"/>
</dbReference>
<evidence type="ECO:0000313" key="15">
    <source>
        <dbReference type="RefSeq" id="XP_072835257.1"/>
    </source>
</evidence>
<keyword evidence="14" id="KW-1185">Reference proteome</keyword>
<keyword evidence="7 12" id="KW-0964">Secreted</keyword>
<keyword evidence="11 12" id="KW-0497">Mitogen</keyword>
<dbReference type="RefSeq" id="XP_072835257.1">
    <property type="nucleotide sequence ID" value="XM_072979156.1"/>
</dbReference>
<evidence type="ECO:0000256" key="2">
    <source>
        <dbReference type="ARBA" id="ARBA00004514"/>
    </source>
</evidence>
<dbReference type="Gene3D" id="2.80.10.50">
    <property type="match status" value="1"/>
</dbReference>
<dbReference type="Pfam" id="PF02394">
    <property type="entry name" value="IL1_propep"/>
    <property type="match status" value="1"/>
</dbReference>
<accession>A0ABM5EQ31</accession>
<keyword evidence="8 12" id="KW-0666">Pyrogen</keyword>
<sequence>MFIFALLHGKRLAPPPSGAPLAAERNVGVLWVPRTLAEAKTVAVAAVAVEQLVCLFGSRGLSGAFSWSLFSPQAALPGLTQEDARPHWACQLGIQVRISPKASAKGFRKAAIIVVAIEKMKKTSPGSLFTDKDLMDILNAVLEPVKFDTNRCTHAVSSIYQFSEEICCDIQDIAQKSLVLQKPPPQLLAMFLQGPNTKHAVKLKMSIYRPKPDTNGEKTPTALNIKGSNLYLSCVQKDGQPPLLQLEEATLRGDLDKATLGRFLFYRVHGTHTRFESALYPGWFICTSARSEAVGITNQPGGALIVDYDLTD</sequence>
<keyword evidence="6 12" id="KW-0202">Cytokine</keyword>
<evidence type="ECO:0000256" key="1">
    <source>
        <dbReference type="ARBA" id="ARBA00004371"/>
    </source>
</evidence>
<comment type="similarity">
    <text evidence="4 12">Belongs to the IL-1 family.</text>
</comment>
<evidence type="ECO:0000256" key="12">
    <source>
        <dbReference type="RuleBase" id="RU003753"/>
    </source>
</evidence>
<evidence type="ECO:0000256" key="7">
    <source>
        <dbReference type="ARBA" id="ARBA00022525"/>
    </source>
</evidence>
<evidence type="ECO:0000256" key="3">
    <source>
        <dbReference type="ARBA" id="ARBA00004550"/>
    </source>
</evidence>
<evidence type="ECO:0000256" key="10">
    <source>
        <dbReference type="ARBA" id="ARBA00023228"/>
    </source>
</evidence>
<dbReference type="PANTHER" id="PTHR10078">
    <property type="entry name" value="INTERLEUKIN-1 FAMILY MEMBER"/>
    <property type="match status" value="1"/>
</dbReference>
<dbReference type="GeneID" id="110072197"/>
<dbReference type="InterPro" id="IPR003502">
    <property type="entry name" value="IL-1_propep"/>
</dbReference>